<evidence type="ECO:0000256" key="4">
    <source>
        <dbReference type="ARBA" id="ARBA00022982"/>
    </source>
</evidence>
<name>A0A3G4VG12_9VIBR</name>
<dbReference type="EMBL" id="CP033578">
    <property type="protein sequence ID" value="AYV23139.1"/>
    <property type="molecule type" value="Genomic_DNA"/>
</dbReference>
<gene>
    <name evidence="9" type="ORF">ECB94_17685</name>
</gene>
<dbReference type="SUPFAM" id="SSF46626">
    <property type="entry name" value="Cytochrome c"/>
    <property type="match status" value="1"/>
</dbReference>
<evidence type="ECO:0000256" key="3">
    <source>
        <dbReference type="ARBA" id="ARBA00022723"/>
    </source>
</evidence>
<dbReference type="GO" id="GO:0046872">
    <property type="term" value="F:metal ion binding"/>
    <property type="evidence" value="ECO:0007669"/>
    <property type="project" value="UniProtKB-KW"/>
</dbReference>
<accession>A0A3G4VG12</accession>
<feature type="signal peptide" evidence="7">
    <location>
        <begin position="1"/>
        <end position="18"/>
    </location>
</feature>
<dbReference type="PANTHER" id="PTHR33751">
    <property type="entry name" value="CBB3-TYPE CYTOCHROME C OXIDASE SUBUNIT FIXP"/>
    <property type="match status" value="1"/>
</dbReference>
<dbReference type="Pfam" id="PF00034">
    <property type="entry name" value="Cytochrom_C"/>
    <property type="match status" value="1"/>
</dbReference>
<dbReference type="GO" id="GO:0009055">
    <property type="term" value="F:electron transfer activity"/>
    <property type="evidence" value="ECO:0007669"/>
    <property type="project" value="InterPro"/>
</dbReference>
<dbReference type="PROSITE" id="PS51007">
    <property type="entry name" value="CYTC"/>
    <property type="match status" value="1"/>
</dbReference>
<evidence type="ECO:0000256" key="7">
    <source>
        <dbReference type="SAM" id="SignalP"/>
    </source>
</evidence>
<dbReference type="GO" id="GO:0020037">
    <property type="term" value="F:heme binding"/>
    <property type="evidence" value="ECO:0007669"/>
    <property type="project" value="InterPro"/>
</dbReference>
<keyword evidence="3 6" id="KW-0479">Metal-binding</keyword>
<organism evidence="9 10">
    <name type="scientific">Vibrio mediterranei</name>
    <dbReference type="NCBI Taxonomy" id="689"/>
    <lineage>
        <taxon>Bacteria</taxon>
        <taxon>Pseudomonadati</taxon>
        <taxon>Pseudomonadota</taxon>
        <taxon>Gammaproteobacteria</taxon>
        <taxon>Vibrionales</taxon>
        <taxon>Vibrionaceae</taxon>
        <taxon>Vibrio</taxon>
    </lineage>
</organism>
<dbReference type="InterPro" id="IPR036909">
    <property type="entry name" value="Cyt_c-like_dom_sf"/>
</dbReference>
<protein>
    <submittedName>
        <fullName evidence="9">Cytochrome c</fullName>
    </submittedName>
</protein>
<keyword evidence="5 6" id="KW-0408">Iron</keyword>
<dbReference type="Gene3D" id="1.10.760.10">
    <property type="entry name" value="Cytochrome c-like domain"/>
    <property type="match status" value="1"/>
</dbReference>
<evidence type="ECO:0000256" key="6">
    <source>
        <dbReference type="PROSITE-ProRule" id="PRU00433"/>
    </source>
</evidence>
<dbReference type="InterPro" id="IPR009056">
    <property type="entry name" value="Cyt_c-like_dom"/>
</dbReference>
<keyword evidence="7" id="KW-0732">Signal</keyword>
<dbReference type="AlphaFoldDB" id="A0A3G4VG12"/>
<feature type="chain" id="PRO_5018221181" evidence="7">
    <location>
        <begin position="19"/>
        <end position="111"/>
    </location>
</feature>
<proteinExistence type="predicted"/>
<evidence type="ECO:0000313" key="9">
    <source>
        <dbReference type="EMBL" id="AYV23139.1"/>
    </source>
</evidence>
<dbReference type="InterPro" id="IPR050597">
    <property type="entry name" value="Cytochrome_c_Oxidase_Subunit"/>
</dbReference>
<dbReference type="PANTHER" id="PTHR33751:SF9">
    <property type="entry name" value="CYTOCHROME C4"/>
    <property type="match status" value="1"/>
</dbReference>
<evidence type="ECO:0000259" key="8">
    <source>
        <dbReference type="PROSITE" id="PS51007"/>
    </source>
</evidence>
<evidence type="ECO:0000256" key="1">
    <source>
        <dbReference type="ARBA" id="ARBA00022448"/>
    </source>
</evidence>
<feature type="domain" description="Cytochrome c" evidence="8">
    <location>
        <begin position="20"/>
        <end position="107"/>
    </location>
</feature>
<keyword evidence="1" id="KW-0813">Transport</keyword>
<evidence type="ECO:0000313" key="10">
    <source>
        <dbReference type="Proteomes" id="UP000279760"/>
    </source>
</evidence>
<evidence type="ECO:0000256" key="5">
    <source>
        <dbReference type="ARBA" id="ARBA00023004"/>
    </source>
</evidence>
<keyword evidence="4" id="KW-0249">Electron transport</keyword>
<keyword evidence="2 6" id="KW-0349">Heme</keyword>
<dbReference type="RefSeq" id="WP_124941253.1">
    <property type="nucleotide sequence ID" value="NZ_CP033578.1"/>
</dbReference>
<reference evidence="9 10" key="1">
    <citation type="submission" date="2018-11" db="EMBL/GenBank/DDBJ databases">
        <title>Complete Genome Sequence of Vbrio mediterranei 117-T6: a Potential Pathogen Bacteria Isolated from the Conchocelis of Pyropia.</title>
        <authorList>
            <person name="Liu Q."/>
        </authorList>
    </citation>
    <scope>NUCLEOTIDE SEQUENCE [LARGE SCALE GENOMIC DNA]</scope>
    <source>
        <strain evidence="9 10">117-T6</strain>
    </source>
</reference>
<evidence type="ECO:0000256" key="2">
    <source>
        <dbReference type="ARBA" id="ARBA00022617"/>
    </source>
</evidence>
<dbReference type="Proteomes" id="UP000279760">
    <property type="component" value="Chromosome 2"/>
</dbReference>
<sequence>MKSMLILLIASISFSTFANIETDKGKALYIAPGKGGCATCHGETGNEPVMPMYPKIGGQNELYLFNQMKDYKNKKRKNGLFMTMEVAMEHYTDEEIRLMAKYLSSKKEHRP</sequence>